<evidence type="ECO:0000256" key="3">
    <source>
        <dbReference type="ARBA" id="ARBA00022692"/>
    </source>
</evidence>
<keyword evidence="2 7" id="KW-0808">Transferase</keyword>
<dbReference type="EMBL" id="JARQWQ010000004">
    <property type="protein sequence ID" value="KAK2572587.1"/>
    <property type="molecule type" value="Genomic_DNA"/>
</dbReference>
<evidence type="ECO:0000256" key="6">
    <source>
        <dbReference type="ARBA" id="ARBA00023315"/>
    </source>
</evidence>
<evidence type="ECO:0000256" key="7">
    <source>
        <dbReference type="RuleBase" id="RU079119"/>
    </source>
</evidence>
<evidence type="ECO:0000256" key="5">
    <source>
        <dbReference type="ARBA" id="ARBA00023136"/>
    </source>
</evidence>
<evidence type="ECO:0000256" key="4">
    <source>
        <dbReference type="ARBA" id="ARBA00022989"/>
    </source>
</evidence>
<dbReference type="GO" id="GO:0019706">
    <property type="term" value="F:protein-cysteine S-palmitoyltransferase activity"/>
    <property type="evidence" value="ECO:0007669"/>
    <property type="project" value="UniProtKB-EC"/>
</dbReference>
<dbReference type="PROSITE" id="PS50216">
    <property type="entry name" value="DHHC"/>
    <property type="match status" value="2"/>
</dbReference>
<evidence type="ECO:0000256" key="2">
    <source>
        <dbReference type="ARBA" id="ARBA00022679"/>
    </source>
</evidence>
<dbReference type="Pfam" id="PF01529">
    <property type="entry name" value="DHHC"/>
    <property type="match status" value="1"/>
</dbReference>
<dbReference type="Proteomes" id="UP001249851">
    <property type="component" value="Unassembled WGS sequence"/>
</dbReference>
<evidence type="ECO:0000256" key="1">
    <source>
        <dbReference type="ARBA" id="ARBA00004141"/>
    </source>
</evidence>
<comment type="catalytic activity">
    <reaction evidence="7">
        <text>L-cysteinyl-[protein] + hexadecanoyl-CoA = S-hexadecanoyl-L-cysteinyl-[protein] + CoA</text>
        <dbReference type="Rhea" id="RHEA:36683"/>
        <dbReference type="Rhea" id="RHEA-COMP:10131"/>
        <dbReference type="Rhea" id="RHEA-COMP:11032"/>
        <dbReference type="ChEBI" id="CHEBI:29950"/>
        <dbReference type="ChEBI" id="CHEBI:57287"/>
        <dbReference type="ChEBI" id="CHEBI:57379"/>
        <dbReference type="ChEBI" id="CHEBI:74151"/>
        <dbReference type="EC" id="2.3.1.225"/>
    </reaction>
</comment>
<feature type="domain" description="Palmitoyltransferase DHHC" evidence="8">
    <location>
        <begin position="174"/>
        <end position="274"/>
    </location>
</feature>
<keyword evidence="6 7" id="KW-0012">Acyltransferase</keyword>
<comment type="subcellular location">
    <subcellularLocation>
        <location evidence="1">Membrane</location>
        <topology evidence="1">Multi-pass membrane protein</topology>
    </subcellularLocation>
</comment>
<keyword evidence="4 7" id="KW-1133">Transmembrane helix</keyword>
<keyword evidence="3 7" id="KW-0812">Transmembrane</keyword>
<organism evidence="9 10">
    <name type="scientific">Acropora cervicornis</name>
    <name type="common">Staghorn coral</name>
    <dbReference type="NCBI Taxonomy" id="6130"/>
    <lineage>
        <taxon>Eukaryota</taxon>
        <taxon>Metazoa</taxon>
        <taxon>Cnidaria</taxon>
        <taxon>Anthozoa</taxon>
        <taxon>Hexacorallia</taxon>
        <taxon>Scleractinia</taxon>
        <taxon>Astrocoeniina</taxon>
        <taxon>Acroporidae</taxon>
        <taxon>Acropora</taxon>
    </lineage>
</organism>
<dbReference type="GO" id="GO:0016020">
    <property type="term" value="C:membrane"/>
    <property type="evidence" value="ECO:0007669"/>
    <property type="project" value="UniProtKB-SubCell"/>
</dbReference>
<dbReference type="EC" id="2.3.1.225" evidence="7"/>
<dbReference type="PANTHER" id="PTHR12246">
    <property type="entry name" value="PALMITOYLTRANSFERASE ZDHHC16"/>
    <property type="match status" value="1"/>
</dbReference>
<evidence type="ECO:0000259" key="8">
    <source>
        <dbReference type="Pfam" id="PF01529"/>
    </source>
</evidence>
<feature type="transmembrane region" description="Helical" evidence="7">
    <location>
        <begin position="50"/>
        <end position="71"/>
    </location>
</feature>
<dbReference type="InterPro" id="IPR001594">
    <property type="entry name" value="Palmitoyltrfase_DHHC"/>
</dbReference>
<gene>
    <name evidence="9" type="ORF">P5673_002852</name>
</gene>
<dbReference type="AlphaFoldDB" id="A0AAD9R3Q1"/>
<reference evidence="9" key="2">
    <citation type="journal article" date="2023" name="Science">
        <title>Genomic signatures of disease resistance in endangered staghorn corals.</title>
        <authorList>
            <person name="Vollmer S.V."/>
            <person name="Selwyn J.D."/>
            <person name="Despard B.A."/>
            <person name="Roesel C.L."/>
        </authorList>
    </citation>
    <scope>NUCLEOTIDE SEQUENCE</scope>
    <source>
        <strain evidence="9">K2</strain>
    </source>
</reference>
<comment type="domain">
    <text evidence="7">The DHHC domain is required for palmitoyltransferase activity.</text>
</comment>
<dbReference type="InterPro" id="IPR039859">
    <property type="entry name" value="PFA4/ZDH16/20/ERF2-like"/>
</dbReference>
<name>A0AAD9R3Q1_ACRCE</name>
<accession>A0AAD9R3Q1</accession>
<feature type="transmembrane region" description="Helical" evidence="7">
    <location>
        <begin position="237"/>
        <end position="258"/>
    </location>
</feature>
<comment type="similarity">
    <text evidence="7">Belongs to the DHHC palmitoyltransferase family.</text>
</comment>
<keyword evidence="5 7" id="KW-0472">Membrane</keyword>
<evidence type="ECO:0000313" key="9">
    <source>
        <dbReference type="EMBL" id="KAK2572587.1"/>
    </source>
</evidence>
<feature type="transmembrane region" description="Helical" evidence="7">
    <location>
        <begin position="83"/>
        <end position="101"/>
    </location>
</feature>
<proteinExistence type="inferred from homology"/>
<feature type="transmembrane region" description="Helical" evidence="7">
    <location>
        <begin position="187"/>
        <end position="204"/>
    </location>
</feature>
<keyword evidence="10" id="KW-1185">Reference proteome</keyword>
<reference evidence="9" key="1">
    <citation type="journal article" date="2023" name="G3 (Bethesda)">
        <title>Whole genome assembly and annotation of the endangered Caribbean coral Acropora cervicornis.</title>
        <authorList>
            <person name="Selwyn J.D."/>
            <person name="Vollmer S.V."/>
        </authorList>
    </citation>
    <scope>NUCLEOTIDE SEQUENCE</scope>
    <source>
        <strain evidence="9">K2</strain>
    </source>
</reference>
<comment type="caution">
    <text evidence="9">The sequence shown here is derived from an EMBL/GenBank/DDBJ whole genome shotgun (WGS) entry which is preliminary data.</text>
</comment>
<evidence type="ECO:0000313" key="10">
    <source>
        <dbReference type="Proteomes" id="UP001249851"/>
    </source>
</evidence>
<sequence length="311" mass="35412">MMGIERLRVFLFTLRSLTFNTSTSLAVVLDTIFEPVFSLVDHLARIIGPAFVLMVICLTTSVVVIYYAFLLPVILEYSTPWSVFHLVTAHWLLINIVFHYFKAVLTSPGEVPKHSNLEDVNSGRFHICKKCIQIKPPRTHHCSVCKSFKNEVSSNNVNLSLTATGGTAHQIVTSWINNCVGHFNHKYFISFCTFMFLGTLYVTVSSRNLFIKHLMHDGLNVYFPSSGDSHLQLERRCILFVFMLCSAVSFALGILTAWHCRLISYGETSIEWYINVEDAKKLRKQGLVFKNPYNFGVLSNWRMLLGLVDGR</sequence>
<protein>
    <recommendedName>
        <fullName evidence="7">Palmitoyltransferase</fullName>
        <ecNumber evidence="7">2.3.1.225</ecNumber>
    </recommendedName>
</protein>